<feature type="region of interest" description="Disordered" evidence="2">
    <location>
        <begin position="190"/>
        <end position="216"/>
    </location>
</feature>
<keyword evidence="1" id="KW-0175">Coiled coil</keyword>
<feature type="region of interest" description="Disordered" evidence="2">
    <location>
        <begin position="137"/>
        <end position="159"/>
    </location>
</feature>
<feature type="compositionally biased region" description="Low complexity" evidence="2">
    <location>
        <begin position="711"/>
        <end position="737"/>
    </location>
</feature>
<feature type="compositionally biased region" description="Low complexity" evidence="2">
    <location>
        <begin position="503"/>
        <end position="516"/>
    </location>
</feature>
<feature type="compositionally biased region" description="Low complexity" evidence="2">
    <location>
        <begin position="473"/>
        <end position="486"/>
    </location>
</feature>
<dbReference type="GO" id="GO:0006357">
    <property type="term" value="P:regulation of transcription by RNA polymerase II"/>
    <property type="evidence" value="ECO:0007669"/>
    <property type="project" value="TreeGrafter"/>
</dbReference>
<dbReference type="GO" id="GO:0003712">
    <property type="term" value="F:transcription coregulator activity"/>
    <property type="evidence" value="ECO:0007669"/>
    <property type="project" value="TreeGrafter"/>
</dbReference>
<feature type="compositionally biased region" description="Polar residues" evidence="2">
    <location>
        <begin position="553"/>
        <end position="567"/>
    </location>
</feature>
<sequence length="737" mass="78701">MKFVNSRGKRGRLPNKMPSTVSIERHKLNQAMYQKLKKYIMSKRKREQEEKAQDAIVKRLRREREESKRRAEIDTENLENAKKEILVTRKRIEELTSRRNELFQRLKQIASEETSLREKQKSETMAYLASMPSTQFGIESNNSSTTNRVTVPQTSLPTGPPLQPQAVQHIALPKHIISSNGSAPIPSIHSEHLRDSQSPHRTHHTSVFGPNGSKPTHTTISAQTRVGMQQPLASITNNPSATMAAVAAAVAAQQRSMPSSDSGFPSTAAAAAYFNVIASLANSSSLTGNSLGVAYPNSSVSLAEVVAALAASGLCSLPAHLSSNPPPISSGNLLPGFAFGNRASPSVSDSHQNRDTITTLSSGNIHSNLPYHPNVMQSTSMSKSSAAPLHHNPNLDFANSTLDTAKVCLAQLAAAAAAGNSNNTSGSYINQQNFLPSNQFQKAQQILRSLNVSNPLISPLLSGNTADLDISQTTSTPSSTPISSSPLLPPAPISYRGSITTGQSAQQIQLQQQAHQKQQHNTSKYMTQVDYSSSRVPSGAQNIENPHLLTPSYPASNPSAQGARFTNQQQQQLQQQQQQINANNLIMLNLTSTSTHNNNAPTLTNAGKCVTPGGRHIENTSSRNSNTSASTLQFNPSSSLPSPGVITSLTSPNTPTVSCISNTGSSVALTAGLAPFAADLSSLNYLTSATLAAAFQQQQQLSKLVPANNMPPSHGHSNSLGPSGPSNNNSSSGRRFF</sequence>
<evidence type="ECO:0000313" key="3">
    <source>
        <dbReference type="EMBL" id="KAK4471927.1"/>
    </source>
</evidence>
<proteinExistence type="predicted"/>
<dbReference type="PANTHER" id="PTHR22654">
    <property type="entry name" value="G PROTEIN PATHWAY SUPPRESSOR 2"/>
    <property type="match status" value="1"/>
</dbReference>
<dbReference type="GO" id="GO:0005667">
    <property type="term" value="C:transcription regulator complex"/>
    <property type="evidence" value="ECO:0007669"/>
    <property type="project" value="TreeGrafter"/>
</dbReference>
<protein>
    <recommendedName>
        <fullName evidence="5">Serine-rich repeat protein 2</fullName>
    </recommendedName>
</protein>
<dbReference type="PANTHER" id="PTHR22654:SF2">
    <property type="entry name" value="G PROTEIN PATHWAY SUPPRESSOR 2"/>
    <property type="match status" value="1"/>
</dbReference>
<feature type="coiled-coil region" evidence="1">
    <location>
        <begin position="46"/>
        <end position="112"/>
    </location>
</feature>
<gene>
    <name evidence="3" type="ORF">MN116_005309</name>
</gene>
<feature type="compositionally biased region" description="Polar residues" evidence="2">
    <location>
        <begin position="632"/>
        <end position="642"/>
    </location>
</feature>
<comment type="caution">
    <text evidence="3">The sequence shown here is derived from an EMBL/GenBank/DDBJ whole genome shotgun (WGS) entry which is preliminary data.</text>
</comment>
<dbReference type="InterPro" id="IPR026094">
    <property type="entry name" value="GPS2"/>
</dbReference>
<evidence type="ECO:0008006" key="5">
    <source>
        <dbReference type="Google" id="ProtNLM"/>
    </source>
</evidence>
<evidence type="ECO:0000256" key="1">
    <source>
        <dbReference type="SAM" id="Coils"/>
    </source>
</evidence>
<feature type="region of interest" description="Disordered" evidence="2">
    <location>
        <begin position="468"/>
        <end position="571"/>
    </location>
</feature>
<dbReference type="EMBL" id="JALJAT010000003">
    <property type="protein sequence ID" value="KAK4471927.1"/>
    <property type="molecule type" value="Genomic_DNA"/>
</dbReference>
<keyword evidence="4" id="KW-1185">Reference proteome</keyword>
<dbReference type="AlphaFoldDB" id="A0AAE2D5H9"/>
<feature type="region of interest" description="Disordered" evidence="2">
    <location>
        <begin position="705"/>
        <end position="737"/>
    </location>
</feature>
<feature type="compositionally biased region" description="Polar residues" evidence="2">
    <location>
        <begin position="520"/>
        <end position="544"/>
    </location>
</feature>
<evidence type="ECO:0000313" key="4">
    <source>
        <dbReference type="Proteomes" id="UP001292079"/>
    </source>
</evidence>
<feature type="region of interest" description="Disordered" evidence="2">
    <location>
        <begin position="618"/>
        <end position="642"/>
    </location>
</feature>
<evidence type="ECO:0000256" key="2">
    <source>
        <dbReference type="SAM" id="MobiDB-lite"/>
    </source>
</evidence>
<reference evidence="3" key="1">
    <citation type="submission" date="2022-04" db="EMBL/GenBank/DDBJ databases">
        <authorList>
            <person name="Xu L."/>
            <person name="Lv Z."/>
        </authorList>
    </citation>
    <scope>NUCLEOTIDE SEQUENCE</scope>
    <source>
        <strain evidence="3">LV_2022a</strain>
    </source>
</reference>
<dbReference type="Proteomes" id="UP001292079">
    <property type="component" value="Unassembled WGS sequence"/>
</dbReference>
<name>A0AAE2D5H9_SCHME</name>
<reference evidence="3" key="2">
    <citation type="journal article" date="2023" name="Infect Dis Poverty">
        <title>Chromosome-scale genome of the human blood fluke Schistosoma mekongi and its implications for public health.</title>
        <authorList>
            <person name="Zhou M."/>
            <person name="Xu L."/>
            <person name="Xu D."/>
            <person name="Chen W."/>
            <person name="Khan J."/>
            <person name="Hu Y."/>
            <person name="Huang H."/>
            <person name="Wei H."/>
            <person name="Zhang Y."/>
            <person name="Chusongsang P."/>
            <person name="Tanasarnprasert K."/>
            <person name="Hu X."/>
            <person name="Limpanont Y."/>
            <person name="Lv Z."/>
        </authorList>
    </citation>
    <scope>NUCLEOTIDE SEQUENCE</scope>
    <source>
        <strain evidence="3">LV_2022a</strain>
    </source>
</reference>
<feature type="compositionally biased region" description="Polar residues" evidence="2">
    <location>
        <begin position="137"/>
        <end position="157"/>
    </location>
</feature>
<dbReference type="Pfam" id="PF15991">
    <property type="entry name" value="G_path_suppress"/>
    <property type="match status" value="1"/>
</dbReference>
<accession>A0AAE2D5H9</accession>
<organism evidence="3 4">
    <name type="scientific">Schistosoma mekongi</name>
    <name type="common">Parasitic worm</name>
    <dbReference type="NCBI Taxonomy" id="38744"/>
    <lineage>
        <taxon>Eukaryota</taxon>
        <taxon>Metazoa</taxon>
        <taxon>Spiralia</taxon>
        <taxon>Lophotrochozoa</taxon>
        <taxon>Platyhelminthes</taxon>
        <taxon>Trematoda</taxon>
        <taxon>Digenea</taxon>
        <taxon>Strigeidida</taxon>
        <taxon>Schistosomatoidea</taxon>
        <taxon>Schistosomatidae</taxon>
        <taxon>Schistosoma</taxon>
    </lineage>
</organism>
<feature type="compositionally biased region" description="Low complexity" evidence="2">
    <location>
        <begin position="619"/>
        <end position="631"/>
    </location>
</feature>